<protein>
    <submittedName>
        <fullName evidence="2">Alpha/beta fold hydrolase</fullName>
    </submittedName>
</protein>
<evidence type="ECO:0000313" key="2">
    <source>
        <dbReference type="EMBL" id="MES0833079.1"/>
    </source>
</evidence>
<dbReference type="Gene3D" id="3.40.50.1820">
    <property type="entry name" value="alpha/beta hydrolase"/>
    <property type="match status" value="1"/>
</dbReference>
<sequence>MSDRPERRTRRRRVLQVLAALVVAWLVVDKAASVAAPEPKVGHWLSREGFESYRSAYGDVMAALPAPTRTHDVATGYGAVRVYEWAAPGDGAEGGLPVVLLPGTRSGAPMWGENLTHWIGRRTVYAMDAVGDAGMSTQSVPFSSFDEQAAWVEQTLAGLGLERAHVVGHSFGGAIAATHALAHPGRVASLTLLEPVMVLHGLPASTYLWSVLLFLPGPQSWKDRALAGIGGVSVEEVRERTPMSVMIDEGSRHYSAVSLTPRTLTDGEWRSLSVPVRVDLAADKSLAGGREAADRARALGLEPVTVWPDTTHSLPMQAAERLGTELEGYWAAHDR</sequence>
<dbReference type="GO" id="GO:0016787">
    <property type="term" value="F:hydrolase activity"/>
    <property type="evidence" value="ECO:0007669"/>
    <property type="project" value="UniProtKB-KW"/>
</dbReference>
<dbReference type="RefSeq" id="WP_352982711.1">
    <property type="nucleotide sequence ID" value="NZ_JBEQNA010000001.1"/>
</dbReference>
<dbReference type="SUPFAM" id="SSF53474">
    <property type="entry name" value="alpha/beta-Hydrolases"/>
    <property type="match status" value="1"/>
</dbReference>
<dbReference type="InterPro" id="IPR000073">
    <property type="entry name" value="AB_hydrolase_1"/>
</dbReference>
<dbReference type="PANTHER" id="PTHR43433">
    <property type="entry name" value="HYDROLASE, ALPHA/BETA FOLD FAMILY PROTEIN"/>
    <property type="match status" value="1"/>
</dbReference>
<accession>A0ABV1ZPY0</accession>
<dbReference type="EMBL" id="JBEQNB010000002">
    <property type="protein sequence ID" value="MES0833079.1"/>
    <property type="molecule type" value="Genomic_DNA"/>
</dbReference>
<comment type="caution">
    <text evidence="2">The sequence shown here is derived from an EMBL/GenBank/DDBJ whole genome shotgun (WGS) entry which is preliminary data.</text>
</comment>
<gene>
    <name evidence="2" type="ORF">ABUK86_04790</name>
</gene>
<keyword evidence="2" id="KW-0378">Hydrolase</keyword>
<organism evidence="2 3">
    <name type="scientific">Nocardiopsis tropica</name>
    <dbReference type="NCBI Taxonomy" id="109330"/>
    <lineage>
        <taxon>Bacteria</taxon>
        <taxon>Bacillati</taxon>
        <taxon>Actinomycetota</taxon>
        <taxon>Actinomycetes</taxon>
        <taxon>Streptosporangiales</taxon>
        <taxon>Nocardiopsidaceae</taxon>
        <taxon>Nocardiopsis</taxon>
    </lineage>
</organism>
<keyword evidence="3" id="KW-1185">Reference proteome</keyword>
<dbReference type="InterPro" id="IPR050471">
    <property type="entry name" value="AB_hydrolase"/>
</dbReference>
<evidence type="ECO:0000259" key="1">
    <source>
        <dbReference type="Pfam" id="PF12697"/>
    </source>
</evidence>
<dbReference type="Pfam" id="PF12697">
    <property type="entry name" value="Abhydrolase_6"/>
    <property type="match status" value="1"/>
</dbReference>
<name>A0ABV1ZPY0_9ACTN</name>
<dbReference type="PANTHER" id="PTHR43433:SF5">
    <property type="entry name" value="AB HYDROLASE-1 DOMAIN-CONTAINING PROTEIN"/>
    <property type="match status" value="1"/>
</dbReference>
<proteinExistence type="predicted"/>
<feature type="domain" description="AB hydrolase-1" evidence="1">
    <location>
        <begin position="98"/>
        <end position="321"/>
    </location>
</feature>
<dbReference type="InterPro" id="IPR029058">
    <property type="entry name" value="AB_hydrolase_fold"/>
</dbReference>
<evidence type="ECO:0000313" key="3">
    <source>
        <dbReference type="Proteomes" id="UP001432401"/>
    </source>
</evidence>
<reference evidence="2 3" key="1">
    <citation type="submission" date="2024-06" db="EMBL/GenBank/DDBJ databases">
        <authorList>
            <person name="Bataeva Y.V."/>
            <person name="Grigorian L.N."/>
            <person name="Solomentsev V.I."/>
        </authorList>
    </citation>
    <scope>NUCLEOTIDE SEQUENCE [LARGE SCALE GENOMIC DNA]</scope>
    <source>
        <strain evidence="3">SCPM-O-B-12605 (RCAM04882)</strain>
    </source>
</reference>
<dbReference type="Proteomes" id="UP001432401">
    <property type="component" value="Unassembled WGS sequence"/>
</dbReference>